<feature type="transmembrane region" description="Helical" evidence="1">
    <location>
        <begin position="49"/>
        <end position="68"/>
    </location>
</feature>
<keyword evidence="1" id="KW-0812">Transmembrane</keyword>
<proteinExistence type="predicted"/>
<sequence>VILRNRLNIERTRSSKFRASIAAIYFRFCFARTVGIDPKSSMHLRLARFFENFSSLLIALCSLLFFSAHEGCREAKGPHADAAIATHMHT</sequence>
<evidence type="ECO:0000313" key="2">
    <source>
        <dbReference type="EMBL" id="KHN87044.1"/>
    </source>
</evidence>
<keyword evidence="1" id="KW-0472">Membrane</keyword>
<reference evidence="2 3" key="1">
    <citation type="submission" date="2014-11" db="EMBL/GenBank/DDBJ databases">
        <title>Genetic blueprint of the zoonotic pathogen Toxocara canis.</title>
        <authorList>
            <person name="Zhu X.-Q."/>
            <person name="Korhonen P.K."/>
            <person name="Cai H."/>
            <person name="Young N.D."/>
            <person name="Nejsum P."/>
            <person name="von Samson-Himmelstjerna G."/>
            <person name="Boag P.R."/>
            <person name="Tan P."/>
            <person name="Li Q."/>
            <person name="Min J."/>
            <person name="Yang Y."/>
            <person name="Wang X."/>
            <person name="Fang X."/>
            <person name="Hall R.S."/>
            <person name="Hofmann A."/>
            <person name="Sternberg P.W."/>
            <person name="Jex A.R."/>
            <person name="Gasser R.B."/>
        </authorList>
    </citation>
    <scope>NUCLEOTIDE SEQUENCE [LARGE SCALE GENOMIC DNA]</scope>
    <source>
        <strain evidence="2">PN_DK_2014</strain>
    </source>
</reference>
<dbReference type="Proteomes" id="UP000031036">
    <property type="component" value="Unassembled WGS sequence"/>
</dbReference>
<accession>A0A0B2W042</accession>
<keyword evidence="3" id="KW-1185">Reference proteome</keyword>
<keyword evidence="1" id="KW-1133">Transmembrane helix</keyword>
<protein>
    <submittedName>
        <fullName evidence="2">Uncharacterized protein</fullName>
    </submittedName>
</protein>
<dbReference type="EMBL" id="JPKZ01000486">
    <property type="protein sequence ID" value="KHN87044.1"/>
    <property type="molecule type" value="Genomic_DNA"/>
</dbReference>
<gene>
    <name evidence="2" type="ORF">Tcan_11195</name>
</gene>
<evidence type="ECO:0000313" key="3">
    <source>
        <dbReference type="Proteomes" id="UP000031036"/>
    </source>
</evidence>
<evidence type="ECO:0000256" key="1">
    <source>
        <dbReference type="SAM" id="Phobius"/>
    </source>
</evidence>
<name>A0A0B2W042_TOXCA</name>
<dbReference type="AlphaFoldDB" id="A0A0B2W042"/>
<comment type="caution">
    <text evidence="2">The sequence shown here is derived from an EMBL/GenBank/DDBJ whole genome shotgun (WGS) entry which is preliminary data.</text>
</comment>
<feature type="non-terminal residue" evidence="2">
    <location>
        <position position="1"/>
    </location>
</feature>
<organism evidence="2 3">
    <name type="scientific">Toxocara canis</name>
    <name type="common">Canine roundworm</name>
    <dbReference type="NCBI Taxonomy" id="6265"/>
    <lineage>
        <taxon>Eukaryota</taxon>
        <taxon>Metazoa</taxon>
        <taxon>Ecdysozoa</taxon>
        <taxon>Nematoda</taxon>
        <taxon>Chromadorea</taxon>
        <taxon>Rhabditida</taxon>
        <taxon>Spirurina</taxon>
        <taxon>Ascaridomorpha</taxon>
        <taxon>Ascaridoidea</taxon>
        <taxon>Toxocaridae</taxon>
        <taxon>Toxocara</taxon>
    </lineage>
</organism>